<reference evidence="2" key="1">
    <citation type="journal article" date="2022" name="Mol. Ecol. Resour.">
        <title>The genomes of chicory, endive, great burdock and yacon provide insights into Asteraceae palaeo-polyploidization history and plant inulin production.</title>
        <authorList>
            <person name="Fan W."/>
            <person name="Wang S."/>
            <person name="Wang H."/>
            <person name="Wang A."/>
            <person name="Jiang F."/>
            <person name="Liu H."/>
            <person name="Zhao H."/>
            <person name="Xu D."/>
            <person name="Zhang Y."/>
        </authorList>
    </citation>
    <scope>NUCLEOTIDE SEQUENCE [LARGE SCALE GENOMIC DNA]</scope>
    <source>
        <strain evidence="2">cv. Niubang</strain>
    </source>
</reference>
<gene>
    <name evidence="1" type="ORF">L6452_02462</name>
</gene>
<name>A0ACB9FJH3_ARCLA</name>
<proteinExistence type="predicted"/>
<accession>A0ACB9FJH3</accession>
<evidence type="ECO:0000313" key="1">
    <source>
        <dbReference type="EMBL" id="KAI3771300.1"/>
    </source>
</evidence>
<organism evidence="1 2">
    <name type="scientific">Arctium lappa</name>
    <name type="common">Greater burdock</name>
    <name type="synonym">Lappa major</name>
    <dbReference type="NCBI Taxonomy" id="4217"/>
    <lineage>
        <taxon>Eukaryota</taxon>
        <taxon>Viridiplantae</taxon>
        <taxon>Streptophyta</taxon>
        <taxon>Embryophyta</taxon>
        <taxon>Tracheophyta</taxon>
        <taxon>Spermatophyta</taxon>
        <taxon>Magnoliopsida</taxon>
        <taxon>eudicotyledons</taxon>
        <taxon>Gunneridae</taxon>
        <taxon>Pentapetalae</taxon>
        <taxon>asterids</taxon>
        <taxon>campanulids</taxon>
        <taxon>Asterales</taxon>
        <taxon>Asteraceae</taxon>
        <taxon>Carduoideae</taxon>
        <taxon>Cardueae</taxon>
        <taxon>Arctiinae</taxon>
        <taxon>Arctium</taxon>
    </lineage>
</organism>
<dbReference type="Proteomes" id="UP001055879">
    <property type="component" value="Linkage Group LG01"/>
</dbReference>
<evidence type="ECO:0000313" key="2">
    <source>
        <dbReference type="Proteomes" id="UP001055879"/>
    </source>
</evidence>
<sequence>MTRLWQELQLVASNSGVTKALVLNIEPHDEDEWIGELTCYEEVTRIKDEHPDDKQCIVNGRVKGHLKVTREFEDGFLKQVSCIVRSV</sequence>
<keyword evidence="2" id="KW-1185">Reference proteome</keyword>
<dbReference type="EMBL" id="CM042047">
    <property type="protein sequence ID" value="KAI3771300.1"/>
    <property type="molecule type" value="Genomic_DNA"/>
</dbReference>
<comment type="caution">
    <text evidence="1">The sequence shown here is derived from an EMBL/GenBank/DDBJ whole genome shotgun (WGS) entry which is preliminary data.</text>
</comment>
<reference evidence="1 2" key="2">
    <citation type="journal article" date="2022" name="Mol. Ecol. Resour.">
        <title>The genomes of chicory, endive, great burdock and yacon provide insights into Asteraceae paleo-polyploidization history and plant inulin production.</title>
        <authorList>
            <person name="Fan W."/>
            <person name="Wang S."/>
            <person name="Wang H."/>
            <person name="Wang A."/>
            <person name="Jiang F."/>
            <person name="Liu H."/>
            <person name="Zhao H."/>
            <person name="Xu D."/>
            <person name="Zhang Y."/>
        </authorList>
    </citation>
    <scope>NUCLEOTIDE SEQUENCE [LARGE SCALE GENOMIC DNA]</scope>
    <source>
        <strain evidence="2">cv. Niubang</strain>
    </source>
</reference>
<protein>
    <submittedName>
        <fullName evidence="1">Uncharacterized protein</fullName>
    </submittedName>
</protein>